<dbReference type="InterPro" id="IPR011050">
    <property type="entry name" value="Pectin_lyase_fold/virulence"/>
</dbReference>
<dbReference type="Proteomes" id="UP000634136">
    <property type="component" value="Unassembled WGS sequence"/>
</dbReference>
<comment type="caution">
    <text evidence="12">The sequence shown here is derived from an EMBL/GenBank/DDBJ whole genome shotgun (WGS) entry which is preliminary data.</text>
</comment>
<dbReference type="AlphaFoldDB" id="A0A834WNS8"/>
<evidence type="ECO:0000313" key="12">
    <source>
        <dbReference type="EMBL" id="KAF7823789.1"/>
    </source>
</evidence>
<keyword evidence="4" id="KW-0134">Cell wall</keyword>
<keyword evidence="8" id="KW-0238">DNA-binding</keyword>
<evidence type="ECO:0000259" key="11">
    <source>
        <dbReference type="PROSITE" id="PS51032"/>
    </source>
</evidence>
<comment type="pathway">
    <text evidence="3">Glycan metabolism; pectin degradation; 2-dehydro-3-deoxy-D-gluconate from pectin: step 1/5.</text>
</comment>
<evidence type="ECO:0000256" key="6">
    <source>
        <dbReference type="ARBA" id="ARBA00023015"/>
    </source>
</evidence>
<reference evidence="12" key="1">
    <citation type="submission" date="2020-09" db="EMBL/GenBank/DDBJ databases">
        <title>Genome-Enabled Discovery of Anthraquinone Biosynthesis in Senna tora.</title>
        <authorList>
            <person name="Kang S.-H."/>
            <person name="Pandey R.P."/>
            <person name="Lee C.-M."/>
            <person name="Sim J.-S."/>
            <person name="Jeong J.-T."/>
            <person name="Choi B.-S."/>
            <person name="Jung M."/>
            <person name="Ginzburg D."/>
            <person name="Zhao K."/>
            <person name="Won S.Y."/>
            <person name="Oh T.-J."/>
            <person name="Yu Y."/>
            <person name="Kim N.-H."/>
            <person name="Lee O.R."/>
            <person name="Lee T.-H."/>
            <person name="Bashyal P."/>
            <person name="Kim T.-S."/>
            <person name="Lee W.-H."/>
            <person name="Kawkins C."/>
            <person name="Kim C.-K."/>
            <person name="Kim J.S."/>
            <person name="Ahn B.O."/>
            <person name="Rhee S.Y."/>
            <person name="Sohng J.K."/>
        </authorList>
    </citation>
    <scope>NUCLEOTIDE SEQUENCE</scope>
    <source>
        <tissue evidence="12">Leaf</tissue>
    </source>
</reference>
<dbReference type="InterPro" id="IPR012334">
    <property type="entry name" value="Pectin_lyas_fold"/>
</dbReference>
<keyword evidence="4" id="KW-0964">Secreted</keyword>
<keyword evidence="10" id="KW-0539">Nucleus</keyword>
<dbReference type="EMBL" id="JAAIUW010000007">
    <property type="protein sequence ID" value="KAF7823789.1"/>
    <property type="molecule type" value="Genomic_DNA"/>
</dbReference>
<dbReference type="UniPathway" id="UPA00545">
    <property type="reaction ID" value="UER00823"/>
</dbReference>
<dbReference type="OrthoDB" id="1433635at2759"/>
<dbReference type="GO" id="GO:0003677">
    <property type="term" value="F:DNA binding"/>
    <property type="evidence" value="ECO:0007669"/>
    <property type="project" value="UniProtKB-KW"/>
</dbReference>
<dbReference type="GO" id="GO:0042545">
    <property type="term" value="P:cell wall modification"/>
    <property type="evidence" value="ECO:0007669"/>
    <property type="project" value="InterPro"/>
</dbReference>
<dbReference type="InterPro" id="IPR001471">
    <property type="entry name" value="AP2/ERF_dom"/>
</dbReference>
<proteinExistence type="predicted"/>
<keyword evidence="5" id="KW-0378">Hydrolase</keyword>
<evidence type="ECO:0000256" key="7">
    <source>
        <dbReference type="ARBA" id="ARBA00023085"/>
    </source>
</evidence>
<dbReference type="SUPFAM" id="SSF51126">
    <property type="entry name" value="Pectin lyase-like"/>
    <property type="match status" value="1"/>
</dbReference>
<evidence type="ECO:0000256" key="9">
    <source>
        <dbReference type="ARBA" id="ARBA00023163"/>
    </source>
</evidence>
<organism evidence="12 13">
    <name type="scientific">Senna tora</name>
    <dbReference type="NCBI Taxonomy" id="362788"/>
    <lineage>
        <taxon>Eukaryota</taxon>
        <taxon>Viridiplantae</taxon>
        <taxon>Streptophyta</taxon>
        <taxon>Embryophyta</taxon>
        <taxon>Tracheophyta</taxon>
        <taxon>Spermatophyta</taxon>
        <taxon>Magnoliopsida</taxon>
        <taxon>eudicotyledons</taxon>
        <taxon>Gunneridae</taxon>
        <taxon>Pentapetalae</taxon>
        <taxon>rosids</taxon>
        <taxon>fabids</taxon>
        <taxon>Fabales</taxon>
        <taxon>Fabaceae</taxon>
        <taxon>Caesalpinioideae</taxon>
        <taxon>Cassia clade</taxon>
        <taxon>Senna</taxon>
    </lineage>
</organism>
<gene>
    <name evidence="12" type="ORF">G2W53_021933</name>
</gene>
<accession>A0A834WNS8</accession>
<dbReference type="PANTHER" id="PTHR32467">
    <property type="entry name" value="AP2-LIKE ETHYLENE-RESPONSIVE TRANSCRIPTION FACTOR"/>
    <property type="match status" value="1"/>
</dbReference>
<dbReference type="Gene3D" id="2.160.20.10">
    <property type="entry name" value="Single-stranded right-handed beta-helix, Pectin lyase-like"/>
    <property type="match status" value="1"/>
</dbReference>
<comment type="subcellular location">
    <subcellularLocation>
        <location evidence="1">Nucleus</location>
    </subcellularLocation>
    <subcellularLocation>
        <location evidence="2">Secreted</location>
        <location evidence="2">Cell wall</location>
    </subcellularLocation>
</comment>
<dbReference type="GO" id="GO:0030599">
    <property type="term" value="F:pectinesterase activity"/>
    <property type="evidence" value="ECO:0007669"/>
    <property type="project" value="InterPro"/>
</dbReference>
<evidence type="ECO:0000313" key="13">
    <source>
        <dbReference type="Proteomes" id="UP000634136"/>
    </source>
</evidence>
<evidence type="ECO:0000256" key="4">
    <source>
        <dbReference type="ARBA" id="ARBA00022512"/>
    </source>
</evidence>
<keyword evidence="7" id="KW-0063">Aspartyl esterase</keyword>
<evidence type="ECO:0000256" key="1">
    <source>
        <dbReference type="ARBA" id="ARBA00004123"/>
    </source>
</evidence>
<dbReference type="GO" id="GO:0045490">
    <property type="term" value="P:pectin catabolic process"/>
    <property type="evidence" value="ECO:0007669"/>
    <property type="project" value="UniProtKB-UniPathway"/>
</dbReference>
<protein>
    <submittedName>
        <fullName evidence="12">Pectinesterase-like</fullName>
    </submittedName>
</protein>
<evidence type="ECO:0000256" key="8">
    <source>
        <dbReference type="ARBA" id="ARBA00023125"/>
    </source>
</evidence>
<evidence type="ECO:0000256" key="3">
    <source>
        <dbReference type="ARBA" id="ARBA00005184"/>
    </source>
</evidence>
<dbReference type="GO" id="GO:0005634">
    <property type="term" value="C:nucleus"/>
    <property type="evidence" value="ECO:0007669"/>
    <property type="project" value="UniProtKB-SubCell"/>
</dbReference>
<name>A0A834WNS8_9FABA</name>
<keyword evidence="9" id="KW-0804">Transcription</keyword>
<keyword evidence="6" id="KW-0805">Transcription regulation</keyword>
<dbReference type="GO" id="GO:0003700">
    <property type="term" value="F:DNA-binding transcription factor activity"/>
    <property type="evidence" value="ECO:0007669"/>
    <property type="project" value="InterPro"/>
</dbReference>
<dbReference type="InterPro" id="IPR016177">
    <property type="entry name" value="DNA-bd_dom_sf"/>
</dbReference>
<dbReference type="PROSITE" id="PS51032">
    <property type="entry name" value="AP2_ERF"/>
    <property type="match status" value="1"/>
</dbReference>
<evidence type="ECO:0000256" key="10">
    <source>
        <dbReference type="ARBA" id="ARBA00023242"/>
    </source>
</evidence>
<evidence type="ECO:0000256" key="5">
    <source>
        <dbReference type="ARBA" id="ARBA00022801"/>
    </source>
</evidence>
<keyword evidence="13" id="KW-1185">Reference proteome</keyword>
<sequence>MGTFASVALVITLGSISKRWIVPAWRLGFQLLMILMASFNETRIVIHIKAGAYMENVEVMRKKRNLMLVGDGIGNTIVKAGRNAIDGWSTFLQIPKLFSMNGAYDDEEAAARAYDLAALKYWGLGTLINFPVR</sequence>
<dbReference type="PANTHER" id="PTHR32467:SF81">
    <property type="entry name" value="OS06G0145700 PROTEIN"/>
    <property type="match status" value="1"/>
</dbReference>
<dbReference type="Pfam" id="PF01095">
    <property type="entry name" value="Pectinesterase"/>
    <property type="match status" value="1"/>
</dbReference>
<dbReference type="InterPro" id="IPR000070">
    <property type="entry name" value="Pectinesterase_cat"/>
</dbReference>
<dbReference type="SUPFAM" id="SSF54171">
    <property type="entry name" value="DNA-binding domain"/>
    <property type="match status" value="1"/>
</dbReference>
<feature type="domain" description="AP2/ERF" evidence="11">
    <location>
        <begin position="53"/>
        <end position="131"/>
    </location>
</feature>
<evidence type="ECO:0000256" key="2">
    <source>
        <dbReference type="ARBA" id="ARBA00004191"/>
    </source>
</evidence>